<dbReference type="Pfam" id="PF08747">
    <property type="entry name" value="BrxB"/>
    <property type="match status" value="1"/>
</dbReference>
<reference evidence="1 2" key="1">
    <citation type="submission" date="2020-03" db="EMBL/GenBank/DDBJ databases">
        <title>Genomic Encyclopedia of Type Strains, Phase IV (KMG-V): Genome sequencing to study the core and pangenomes of soil and plant-associated prokaryotes.</title>
        <authorList>
            <person name="Whitman W."/>
        </authorList>
    </citation>
    <scope>NUCLEOTIDE SEQUENCE [LARGE SCALE GENOMIC DNA]</scope>
    <source>
        <strain evidence="1 2">1B</strain>
    </source>
</reference>
<comment type="caution">
    <text evidence="1">The sequence shown here is derived from an EMBL/GenBank/DDBJ whole genome shotgun (WGS) entry which is preliminary data.</text>
</comment>
<dbReference type="RefSeq" id="WP_168675170.1">
    <property type="nucleotide sequence ID" value="NZ_JAAVTK010000019.1"/>
</dbReference>
<organism evidence="1 2">
    <name type="scientific">Hymenobacter artigasi</name>
    <dbReference type="NCBI Taxonomy" id="2719616"/>
    <lineage>
        <taxon>Bacteria</taxon>
        <taxon>Pseudomonadati</taxon>
        <taxon>Bacteroidota</taxon>
        <taxon>Cytophagia</taxon>
        <taxon>Cytophagales</taxon>
        <taxon>Hymenobacteraceae</taxon>
        <taxon>Hymenobacter</taxon>
    </lineage>
</organism>
<accession>A0ABX1HMX9</accession>
<sequence length="193" mass="21900">MKQSIPEKAERLFQTISGSRFLKRELLGGDIHFFISTHAAEQQTEMRQAIAALIKRLDNTGIQVLEINLFKLALSVLDSEIGLPALFEFEEQESAAEFREALHSAMDMKQVLLPAIERHVQSATPQVYFLTGIGEVYPFIRSHSILNNLHHLVERAPLVAFFPGTYSGEQLKLFGLLADDNYYRAFNLDTFTE</sequence>
<gene>
    <name evidence="1" type="ORF">HBN54_004229</name>
</gene>
<name>A0ABX1HMX9_9BACT</name>
<keyword evidence="2" id="KW-1185">Reference proteome</keyword>
<proteinExistence type="predicted"/>
<protein>
    <recommendedName>
        <fullName evidence="3">DUF1788 domain-containing protein</fullName>
    </recommendedName>
</protein>
<evidence type="ECO:0008006" key="3">
    <source>
        <dbReference type="Google" id="ProtNLM"/>
    </source>
</evidence>
<dbReference type="Proteomes" id="UP000717634">
    <property type="component" value="Unassembled WGS sequence"/>
</dbReference>
<dbReference type="InterPro" id="IPR014858">
    <property type="entry name" value="BrxB"/>
</dbReference>
<evidence type="ECO:0000313" key="2">
    <source>
        <dbReference type="Proteomes" id="UP000717634"/>
    </source>
</evidence>
<evidence type="ECO:0000313" key="1">
    <source>
        <dbReference type="EMBL" id="NKI91609.1"/>
    </source>
</evidence>
<dbReference type="EMBL" id="JAAVTK010000019">
    <property type="protein sequence ID" value="NKI91609.1"/>
    <property type="molecule type" value="Genomic_DNA"/>
</dbReference>